<name>A0ABY9ARU1_PARCI</name>
<dbReference type="RefSeq" id="WP_165842983.1">
    <property type="nucleotide sequence ID" value="NZ_CP023687.1"/>
</dbReference>
<protein>
    <submittedName>
        <fullName evidence="2">Uncharacterized protein</fullName>
    </submittedName>
</protein>
<evidence type="ECO:0000256" key="1">
    <source>
        <dbReference type="SAM" id="Phobius"/>
    </source>
</evidence>
<keyword evidence="1" id="KW-1133">Transmembrane helix</keyword>
<keyword evidence="1" id="KW-0472">Membrane</keyword>
<dbReference type="Proteomes" id="UP001242732">
    <property type="component" value="Chromosome"/>
</dbReference>
<sequence length="45" mass="4635">MSGDPLFAGAVSLLYGVFAGAGAGRALRLRGLWWSARGAMPLGRT</sequence>
<proteinExistence type="predicted"/>
<evidence type="ECO:0000313" key="3">
    <source>
        <dbReference type="Proteomes" id="UP001242732"/>
    </source>
</evidence>
<organism evidence="2 3">
    <name type="scientific">Paracidovorax citrulli</name>
    <name type="common">Acidovorax citrulli</name>
    <dbReference type="NCBI Taxonomy" id="80869"/>
    <lineage>
        <taxon>Bacteria</taxon>
        <taxon>Pseudomonadati</taxon>
        <taxon>Pseudomonadota</taxon>
        <taxon>Betaproteobacteria</taxon>
        <taxon>Burkholderiales</taxon>
        <taxon>Comamonadaceae</taxon>
        <taxon>Paracidovorax</taxon>
    </lineage>
</organism>
<keyword evidence="1" id="KW-0812">Transmembrane</keyword>
<dbReference type="EMBL" id="CP127363">
    <property type="protein sequence ID" value="WIY49601.1"/>
    <property type="molecule type" value="Genomic_DNA"/>
</dbReference>
<gene>
    <name evidence="2" type="ORF">QRO08_03250</name>
</gene>
<accession>A0ABY9ARU1</accession>
<evidence type="ECO:0000313" key="2">
    <source>
        <dbReference type="EMBL" id="WIY49601.1"/>
    </source>
</evidence>
<feature type="transmembrane region" description="Helical" evidence="1">
    <location>
        <begin position="6"/>
        <end position="27"/>
    </location>
</feature>
<reference evidence="2 3" key="1">
    <citation type="submission" date="2023-06" db="EMBL/GenBank/DDBJ databases">
        <authorList>
            <person name="Ham H."/>
            <person name="Park D.S."/>
        </authorList>
    </citation>
    <scope>NUCLEOTIDE SEQUENCE [LARGE SCALE GENOMIC DNA]</scope>
    <source>
        <strain evidence="2 3">KACC 17005</strain>
    </source>
</reference>
<keyword evidence="3" id="KW-1185">Reference proteome</keyword>